<organism evidence="1 2">
    <name type="scientific">Sphingomonas jinjuensis</name>
    <dbReference type="NCBI Taxonomy" id="535907"/>
    <lineage>
        <taxon>Bacteria</taxon>
        <taxon>Pseudomonadati</taxon>
        <taxon>Pseudomonadota</taxon>
        <taxon>Alphaproteobacteria</taxon>
        <taxon>Sphingomonadales</taxon>
        <taxon>Sphingomonadaceae</taxon>
        <taxon>Sphingomonas</taxon>
    </lineage>
</organism>
<evidence type="ECO:0000313" key="2">
    <source>
        <dbReference type="Proteomes" id="UP000529795"/>
    </source>
</evidence>
<dbReference type="RefSeq" id="WP_183982995.1">
    <property type="nucleotide sequence ID" value="NZ_JACIEV010000003.1"/>
</dbReference>
<dbReference type="Pfam" id="PF12893">
    <property type="entry name" value="Lumazine_bd_2"/>
    <property type="match status" value="1"/>
</dbReference>
<dbReference type="EMBL" id="JACIEV010000003">
    <property type="protein sequence ID" value="MBB4153292.1"/>
    <property type="molecule type" value="Genomic_DNA"/>
</dbReference>
<reference evidence="1 2" key="1">
    <citation type="submission" date="2020-08" db="EMBL/GenBank/DDBJ databases">
        <title>Genomic Encyclopedia of Type Strains, Phase IV (KMG-IV): sequencing the most valuable type-strain genomes for metagenomic binning, comparative biology and taxonomic classification.</title>
        <authorList>
            <person name="Goeker M."/>
        </authorList>
    </citation>
    <scope>NUCLEOTIDE SEQUENCE [LARGE SCALE GENOMIC DNA]</scope>
    <source>
        <strain evidence="1 2">YC6723</strain>
    </source>
</reference>
<accession>A0A840F9J7</accession>
<dbReference type="Proteomes" id="UP000529795">
    <property type="component" value="Unassembled WGS sequence"/>
</dbReference>
<dbReference type="InterPro" id="IPR032710">
    <property type="entry name" value="NTF2-like_dom_sf"/>
</dbReference>
<comment type="caution">
    <text evidence="1">The sequence shown here is derived from an EMBL/GenBank/DDBJ whole genome shotgun (WGS) entry which is preliminary data.</text>
</comment>
<dbReference type="SUPFAM" id="SSF54427">
    <property type="entry name" value="NTF2-like"/>
    <property type="match status" value="1"/>
</dbReference>
<dbReference type="InterPro" id="IPR039437">
    <property type="entry name" value="FrzH/put_lumazine-bd"/>
</dbReference>
<gene>
    <name evidence="1" type="ORF">GGQ80_001194</name>
</gene>
<keyword evidence="2" id="KW-1185">Reference proteome</keyword>
<dbReference type="AlphaFoldDB" id="A0A840F9J7"/>
<evidence type="ECO:0008006" key="3">
    <source>
        <dbReference type="Google" id="ProtNLM"/>
    </source>
</evidence>
<sequence>MILLSLLLQITPVAPIEKGTGLPPPAADEAQVLAPIEAMFAGLTARDPAAILAQVRPDGSATVAIQRADGSRAIRRQSWADFAAGVKPGPERYVERLIGPAVEIDGDIAMVWAPYDFTVDGKVHHCGTDHFDLVRENARWRVLNVTWTQRSTGCEAR</sequence>
<evidence type="ECO:0000313" key="1">
    <source>
        <dbReference type="EMBL" id="MBB4153292.1"/>
    </source>
</evidence>
<proteinExistence type="predicted"/>
<dbReference type="Gene3D" id="3.10.450.50">
    <property type="match status" value="1"/>
</dbReference>
<protein>
    <recommendedName>
        <fullName evidence="3">DUF4440 domain-containing protein</fullName>
    </recommendedName>
</protein>
<name>A0A840F9J7_9SPHN</name>